<protein>
    <recommendedName>
        <fullName evidence="3">CopL family metal-binding regulatory protein</fullName>
    </recommendedName>
</protein>
<accession>A0ABY6DKB0</accession>
<evidence type="ECO:0000313" key="1">
    <source>
        <dbReference type="EMBL" id="UXY13886.1"/>
    </source>
</evidence>
<evidence type="ECO:0008006" key="3">
    <source>
        <dbReference type="Google" id="ProtNLM"/>
    </source>
</evidence>
<dbReference type="EMBL" id="CP106753">
    <property type="protein sequence ID" value="UXY13886.1"/>
    <property type="molecule type" value="Genomic_DNA"/>
</dbReference>
<name>A0ABY6DKB0_9NEIS</name>
<evidence type="ECO:0000313" key="2">
    <source>
        <dbReference type="Proteomes" id="UP001061302"/>
    </source>
</evidence>
<sequence length="122" mass="12659">MDAKRVVLLLLMWVLPLAPLLMQRSLAATPAVMTQQDEHHQAQAMAHVGMAGPCDGCASDTPEQHADKGCSTTDCCDAHCSSLLPGLVAVRASRITPVLTLSPGIPGAVGAPDLPFRPPLAG</sequence>
<proteinExistence type="predicted"/>
<organism evidence="1 2">
    <name type="scientific">Chitiniphilus purpureus</name>
    <dbReference type="NCBI Taxonomy" id="2981137"/>
    <lineage>
        <taxon>Bacteria</taxon>
        <taxon>Pseudomonadati</taxon>
        <taxon>Pseudomonadota</taxon>
        <taxon>Betaproteobacteria</taxon>
        <taxon>Neisseriales</taxon>
        <taxon>Chitinibacteraceae</taxon>
        <taxon>Chitiniphilus</taxon>
    </lineage>
</organism>
<reference evidence="1" key="1">
    <citation type="submission" date="2022-10" db="EMBL/GenBank/DDBJ databases">
        <title>Chitiniphilus purpureus sp. nov., a novel chitin-degrading bacterium isolated from crawfish pond sediment.</title>
        <authorList>
            <person name="Li K."/>
        </authorList>
    </citation>
    <scope>NUCLEOTIDE SEQUENCE</scope>
    <source>
        <strain evidence="1">CD1</strain>
    </source>
</reference>
<keyword evidence="2" id="KW-1185">Reference proteome</keyword>
<gene>
    <name evidence="1" type="ORF">N8I74_11185</name>
</gene>
<dbReference type="Proteomes" id="UP001061302">
    <property type="component" value="Chromosome"/>
</dbReference>
<dbReference type="RefSeq" id="WP_263123168.1">
    <property type="nucleotide sequence ID" value="NZ_CP106753.1"/>
</dbReference>